<evidence type="ECO:0000256" key="4">
    <source>
        <dbReference type="ARBA" id="ARBA00023163"/>
    </source>
</evidence>
<evidence type="ECO:0000259" key="6">
    <source>
        <dbReference type="PROSITE" id="PS50995"/>
    </source>
</evidence>
<proteinExistence type="predicted"/>
<keyword evidence="3" id="KW-0238">DNA-binding</keyword>
<dbReference type="AlphaFoldDB" id="A0A916NU24"/>
<evidence type="ECO:0000256" key="2">
    <source>
        <dbReference type="ARBA" id="ARBA00023026"/>
    </source>
</evidence>
<dbReference type="EMBL" id="OU015584">
    <property type="protein sequence ID" value="CAG5086862.1"/>
    <property type="molecule type" value="Genomic_DNA"/>
</dbReference>
<dbReference type="PANTHER" id="PTHR33164">
    <property type="entry name" value="TRANSCRIPTIONAL REGULATOR, MARR FAMILY"/>
    <property type="match status" value="1"/>
</dbReference>
<feature type="domain" description="HTH marR-type" evidence="6">
    <location>
        <begin position="1"/>
        <end position="150"/>
    </location>
</feature>
<organism evidence="7 8">
    <name type="scientific">Parvicella tangerina</name>
    <dbReference type="NCBI Taxonomy" id="2829795"/>
    <lineage>
        <taxon>Bacteria</taxon>
        <taxon>Pseudomonadati</taxon>
        <taxon>Bacteroidota</taxon>
        <taxon>Flavobacteriia</taxon>
        <taxon>Flavobacteriales</taxon>
        <taxon>Parvicellaceae</taxon>
        <taxon>Parvicella</taxon>
    </lineage>
</organism>
<dbReference type="Pfam" id="PF22381">
    <property type="entry name" value="Staph_reg_Sar_Rot"/>
    <property type="match status" value="1"/>
</dbReference>
<dbReference type="Gene3D" id="1.10.10.10">
    <property type="entry name" value="Winged helix-like DNA-binding domain superfamily/Winged helix DNA-binding domain"/>
    <property type="match status" value="1"/>
</dbReference>
<dbReference type="PANTHER" id="PTHR33164:SF101">
    <property type="entry name" value="TRANSCRIPTIONAL REPRESSOR MPRA"/>
    <property type="match status" value="1"/>
</dbReference>
<dbReference type="InterPro" id="IPR036388">
    <property type="entry name" value="WH-like_DNA-bd_sf"/>
</dbReference>
<dbReference type="PROSITE" id="PS01117">
    <property type="entry name" value="HTH_MARR_1"/>
    <property type="match status" value="1"/>
</dbReference>
<evidence type="ECO:0000256" key="5">
    <source>
        <dbReference type="ARBA" id="ARBA00040307"/>
    </source>
</evidence>
<name>A0A916NU24_9FLAO</name>
<dbReference type="GO" id="GO:0003700">
    <property type="term" value="F:DNA-binding transcription factor activity"/>
    <property type="evidence" value="ECO:0007669"/>
    <property type="project" value="InterPro"/>
</dbReference>
<dbReference type="Proteomes" id="UP000683507">
    <property type="component" value="Chromosome"/>
</dbReference>
<keyword evidence="4" id="KW-0804">Transcription</keyword>
<reference evidence="7" key="1">
    <citation type="submission" date="2021-04" db="EMBL/GenBank/DDBJ databases">
        <authorList>
            <person name="Rodrigo-Torres L."/>
            <person name="Arahal R. D."/>
            <person name="Lucena T."/>
        </authorList>
    </citation>
    <scope>NUCLEOTIDE SEQUENCE</scope>
    <source>
        <strain evidence="7">AS29M-1</strain>
    </source>
</reference>
<evidence type="ECO:0000313" key="8">
    <source>
        <dbReference type="Proteomes" id="UP000683507"/>
    </source>
</evidence>
<dbReference type="GO" id="GO:0006950">
    <property type="term" value="P:response to stress"/>
    <property type="evidence" value="ECO:0007669"/>
    <property type="project" value="TreeGrafter"/>
</dbReference>
<dbReference type="GO" id="GO:0003677">
    <property type="term" value="F:DNA binding"/>
    <property type="evidence" value="ECO:0007669"/>
    <property type="project" value="UniProtKB-KW"/>
</dbReference>
<dbReference type="KEGG" id="ptan:CRYO30217_03311"/>
<keyword evidence="2" id="KW-0843">Virulence</keyword>
<evidence type="ECO:0000256" key="1">
    <source>
        <dbReference type="ARBA" id="ARBA00023015"/>
    </source>
</evidence>
<gene>
    <name evidence="7" type="ORF">CRYO30217_03311</name>
</gene>
<dbReference type="InterPro" id="IPR000835">
    <property type="entry name" value="HTH_MarR-typ"/>
</dbReference>
<dbReference type="SMART" id="SM00347">
    <property type="entry name" value="HTH_MARR"/>
    <property type="match status" value="1"/>
</dbReference>
<dbReference type="InterPro" id="IPR039422">
    <property type="entry name" value="MarR/SlyA-like"/>
</dbReference>
<dbReference type="RefSeq" id="WP_258543496.1">
    <property type="nucleotide sequence ID" value="NZ_OU015584.1"/>
</dbReference>
<dbReference type="InterPro" id="IPR055166">
    <property type="entry name" value="Transc_reg_Sar_Rot_HTH"/>
</dbReference>
<evidence type="ECO:0000313" key="7">
    <source>
        <dbReference type="EMBL" id="CAG5086862.1"/>
    </source>
</evidence>
<keyword evidence="1" id="KW-0805">Transcription regulation</keyword>
<dbReference type="SUPFAM" id="SSF46785">
    <property type="entry name" value="Winged helix' DNA-binding domain"/>
    <property type="match status" value="1"/>
</dbReference>
<dbReference type="PROSITE" id="PS50995">
    <property type="entry name" value="HTH_MARR_2"/>
    <property type="match status" value="1"/>
</dbReference>
<protein>
    <recommendedName>
        <fullName evidence="5">HTH-type transcriptional regulator MgrA</fullName>
    </recommendedName>
</protein>
<accession>A0A916NU24</accession>
<evidence type="ECO:0000256" key="3">
    <source>
        <dbReference type="ARBA" id="ARBA00023125"/>
    </source>
</evidence>
<dbReference type="InterPro" id="IPR036390">
    <property type="entry name" value="WH_DNA-bd_sf"/>
</dbReference>
<sequence>MSTISEEIQSSFETDQQMAIVNILYTANWLKNLHGEDLKKFNITLQQYNILRILRGGKDWMAMNDVKSRMIEKSPNATRLADKLISSEFIERKRCDVDRRVVYVKITSKGKKLLKTIDDQKMLLPTDGFHENLSADEAKTLSNLLDKLRG</sequence>
<keyword evidence="8" id="KW-1185">Reference proteome</keyword>
<dbReference type="InterPro" id="IPR023187">
    <property type="entry name" value="Tscrpt_reg_MarR-type_CS"/>
</dbReference>
<dbReference type="PRINTS" id="PR00598">
    <property type="entry name" value="HTHMARR"/>
</dbReference>